<name>A0ABP9UHM9_9DEIO</name>
<dbReference type="Proteomes" id="UP001423409">
    <property type="component" value="Unassembled WGS sequence"/>
</dbReference>
<keyword evidence="2" id="KW-1185">Reference proteome</keyword>
<comment type="caution">
    <text evidence="1">The sequence shown here is derived from an EMBL/GenBank/DDBJ whole genome shotgun (WGS) entry which is preliminary data.</text>
</comment>
<organism evidence="1 2">
    <name type="scientific">Deinococcus caeni</name>
    <dbReference type="NCBI Taxonomy" id="569127"/>
    <lineage>
        <taxon>Bacteria</taxon>
        <taxon>Thermotogati</taxon>
        <taxon>Deinococcota</taxon>
        <taxon>Deinococci</taxon>
        <taxon>Deinococcales</taxon>
        <taxon>Deinococcaceae</taxon>
        <taxon>Deinococcus</taxon>
    </lineage>
</organism>
<evidence type="ECO:0000313" key="2">
    <source>
        <dbReference type="Proteomes" id="UP001423409"/>
    </source>
</evidence>
<dbReference type="EMBL" id="BAABQU010000074">
    <property type="protein sequence ID" value="GAA5441743.1"/>
    <property type="molecule type" value="Genomic_DNA"/>
</dbReference>
<accession>A0ABP9UHM9</accession>
<reference evidence="1 2" key="1">
    <citation type="submission" date="2024-02" db="EMBL/GenBank/DDBJ databases">
        <title>Deinococcus caeni NBRC 101312.</title>
        <authorList>
            <person name="Ichikawa N."/>
            <person name="Katano-Makiyama Y."/>
            <person name="Hidaka K."/>
        </authorList>
    </citation>
    <scope>NUCLEOTIDE SEQUENCE [LARGE SCALE GENOMIC DNA]</scope>
    <source>
        <strain evidence="1 2">NBRC 101312</strain>
    </source>
</reference>
<proteinExistence type="predicted"/>
<protein>
    <submittedName>
        <fullName evidence="1">Uncharacterized protein</fullName>
    </submittedName>
</protein>
<sequence length="77" mass="8709">MHAGRMTLISPLTLHPLLDPTLPAHEQLPSDAFIWTGADLWLGREDALSGARHVWTEREIRLSRQLGAQSDLDRLTR</sequence>
<evidence type="ECO:0000313" key="1">
    <source>
        <dbReference type="EMBL" id="GAA5441743.1"/>
    </source>
</evidence>
<gene>
    <name evidence="1" type="ORF">Dcae01_03284</name>
</gene>